<dbReference type="AlphaFoldDB" id="A0AAJ0CF14"/>
<dbReference type="PANTHER" id="PTHR21183">
    <property type="entry name" value="RIBOSOMAL PROTEIN L47, MITOCHONDRIAL-RELATED"/>
    <property type="match status" value="1"/>
</dbReference>
<gene>
    <name evidence="9" type="primary">MRPL4</name>
    <name evidence="9" type="ORF">QQS21_010520</name>
</gene>
<organism evidence="9 10">
    <name type="scientific">Conoideocrella luteorostrata</name>
    <dbReference type="NCBI Taxonomy" id="1105319"/>
    <lineage>
        <taxon>Eukaryota</taxon>
        <taxon>Fungi</taxon>
        <taxon>Dikarya</taxon>
        <taxon>Ascomycota</taxon>
        <taxon>Pezizomycotina</taxon>
        <taxon>Sordariomycetes</taxon>
        <taxon>Hypocreomycetidae</taxon>
        <taxon>Hypocreales</taxon>
        <taxon>Clavicipitaceae</taxon>
        <taxon>Conoideocrella</taxon>
    </lineage>
</organism>
<evidence type="ECO:0000256" key="7">
    <source>
        <dbReference type="ARBA" id="ARBA00035399"/>
    </source>
</evidence>
<dbReference type="Gene3D" id="6.10.330.20">
    <property type="match status" value="1"/>
</dbReference>
<keyword evidence="5" id="KW-0687">Ribonucleoprotein</keyword>
<evidence type="ECO:0000256" key="1">
    <source>
        <dbReference type="ARBA" id="ARBA00004173"/>
    </source>
</evidence>
<keyword evidence="10" id="KW-1185">Reference proteome</keyword>
<evidence type="ECO:0000256" key="2">
    <source>
        <dbReference type="ARBA" id="ARBA00009254"/>
    </source>
</evidence>
<evidence type="ECO:0000256" key="5">
    <source>
        <dbReference type="ARBA" id="ARBA00023274"/>
    </source>
</evidence>
<dbReference type="PANTHER" id="PTHR21183:SF18">
    <property type="entry name" value="LARGE RIBOSOMAL SUBUNIT PROTEIN UL29M"/>
    <property type="match status" value="1"/>
</dbReference>
<evidence type="ECO:0000256" key="6">
    <source>
        <dbReference type="ARBA" id="ARBA00035289"/>
    </source>
</evidence>
<dbReference type="GO" id="GO:0005762">
    <property type="term" value="C:mitochondrial large ribosomal subunit"/>
    <property type="evidence" value="ECO:0007669"/>
    <property type="project" value="TreeGrafter"/>
</dbReference>
<dbReference type="InterPro" id="IPR010729">
    <property type="entry name" value="Ribosomal_uL29_mit"/>
</dbReference>
<comment type="similarity">
    <text evidence="2">Belongs to the universal ribosomal protein uL29 family.</text>
</comment>
<feature type="region of interest" description="Disordered" evidence="8">
    <location>
        <begin position="42"/>
        <end position="74"/>
    </location>
</feature>
<name>A0AAJ0CF14_9HYPO</name>
<dbReference type="EMBL" id="JASWJB010000309">
    <property type="protein sequence ID" value="KAK2591789.1"/>
    <property type="molecule type" value="Genomic_DNA"/>
</dbReference>
<evidence type="ECO:0000313" key="10">
    <source>
        <dbReference type="Proteomes" id="UP001251528"/>
    </source>
</evidence>
<dbReference type="GO" id="GO:0003735">
    <property type="term" value="F:structural constituent of ribosome"/>
    <property type="evidence" value="ECO:0007669"/>
    <property type="project" value="InterPro"/>
</dbReference>
<sequence>MTSSNALRPPARCLARIGSQLAGHALPSYSIRAAFSTTARQCKRKTKDNNKSRGVSSLYGSGPREHLSMSDIPLPKPRDFKPKIAVDENHGLWGFFPEPGKALLTPKETEEHGRAWTVEELRRKSWEDLHSLWWLCCKERNMLATSRAELGRGKLGFGEKELEARDEEVMKTMRAIKHALTERQYTWQDAVDVAMSDPEIDMHAEDGHVYKPGAYEEDFESEGSWTDPSKENSKDGELAKGDKELSR</sequence>
<reference evidence="9" key="1">
    <citation type="submission" date="2023-06" db="EMBL/GenBank/DDBJ databases">
        <title>Conoideocrella luteorostrata (Hypocreales: Clavicipitaceae), a potential biocontrol fungus for elongate hemlock scale in United States Christmas tree production areas.</title>
        <authorList>
            <person name="Barrett H."/>
            <person name="Lovett B."/>
            <person name="Macias A.M."/>
            <person name="Stajich J.E."/>
            <person name="Kasson M.T."/>
        </authorList>
    </citation>
    <scope>NUCLEOTIDE SEQUENCE</scope>
    <source>
        <strain evidence="9">ARSEF 14590</strain>
    </source>
</reference>
<protein>
    <recommendedName>
        <fullName evidence="6">Large ribosomal subunit protein uL29m</fullName>
    </recommendedName>
    <alternativeName>
        <fullName evidence="7">54S ribosomal protein L4, mitochondrial</fullName>
    </alternativeName>
</protein>
<keyword evidence="4" id="KW-0496">Mitochondrion</keyword>
<evidence type="ECO:0000256" key="3">
    <source>
        <dbReference type="ARBA" id="ARBA00022980"/>
    </source>
</evidence>
<evidence type="ECO:0000313" key="9">
    <source>
        <dbReference type="EMBL" id="KAK2591789.1"/>
    </source>
</evidence>
<dbReference type="InterPro" id="IPR038340">
    <property type="entry name" value="MRP-L47_sf"/>
</dbReference>
<dbReference type="Pfam" id="PF06984">
    <property type="entry name" value="MRP-L47"/>
    <property type="match status" value="1"/>
</dbReference>
<evidence type="ECO:0000256" key="4">
    <source>
        <dbReference type="ARBA" id="ARBA00023128"/>
    </source>
</evidence>
<accession>A0AAJ0CF14</accession>
<feature type="region of interest" description="Disordered" evidence="8">
    <location>
        <begin position="204"/>
        <end position="247"/>
    </location>
</feature>
<evidence type="ECO:0000256" key="8">
    <source>
        <dbReference type="SAM" id="MobiDB-lite"/>
    </source>
</evidence>
<feature type="compositionally biased region" description="Basic and acidic residues" evidence="8">
    <location>
        <begin position="228"/>
        <end position="247"/>
    </location>
</feature>
<dbReference type="Proteomes" id="UP001251528">
    <property type="component" value="Unassembled WGS sequence"/>
</dbReference>
<proteinExistence type="inferred from homology"/>
<comment type="caution">
    <text evidence="9">The sequence shown here is derived from an EMBL/GenBank/DDBJ whole genome shotgun (WGS) entry which is preliminary data.</text>
</comment>
<keyword evidence="3 9" id="KW-0689">Ribosomal protein</keyword>
<comment type="subcellular location">
    <subcellularLocation>
        <location evidence="1">Mitochondrion</location>
    </subcellularLocation>
</comment>
<dbReference type="GO" id="GO:0032543">
    <property type="term" value="P:mitochondrial translation"/>
    <property type="evidence" value="ECO:0007669"/>
    <property type="project" value="TreeGrafter"/>
</dbReference>